<keyword evidence="3" id="KW-0808">Transferase</keyword>
<dbReference type="Pfam" id="PF02518">
    <property type="entry name" value="HATPase_c"/>
    <property type="match status" value="1"/>
</dbReference>
<dbReference type="PANTHER" id="PTHR42878:SF7">
    <property type="entry name" value="SENSOR HISTIDINE KINASE GLRK"/>
    <property type="match status" value="1"/>
</dbReference>
<evidence type="ECO:0000256" key="4">
    <source>
        <dbReference type="ARBA" id="ARBA00022741"/>
    </source>
</evidence>
<dbReference type="GO" id="GO:0000156">
    <property type="term" value="F:phosphorelay response regulator activity"/>
    <property type="evidence" value="ECO:0007669"/>
    <property type="project" value="TreeGrafter"/>
</dbReference>
<evidence type="ECO:0000313" key="10">
    <source>
        <dbReference type="Proteomes" id="UP000443843"/>
    </source>
</evidence>
<dbReference type="InterPro" id="IPR036097">
    <property type="entry name" value="HisK_dim/P_sf"/>
</dbReference>
<dbReference type="Proteomes" id="UP000443843">
    <property type="component" value="Unassembled WGS sequence"/>
</dbReference>
<reference evidence="9 10" key="1">
    <citation type="submission" date="2019-11" db="EMBL/GenBank/DDBJ databases">
        <title>Pseudooceanicola pacifica sp. nov., isolated from deep-sea sediment of the Pacific Ocean.</title>
        <authorList>
            <person name="Lyu L."/>
        </authorList>
    </citation>
    <scope>NUCLEOTIDE SEQUENCE [LARGE SCALE GENOMIC DNA]</scope>
    <source>
        <strain evidence="9 10">216_PA32_1</strain>
    </source>
</reference>
<dbReference type="AlphaFoldDB" id="A0A844W4D7"/>
<evidence type="ECO:0000256" key="2">
    <source>
        <dbReference type="ARBA" id="ARBA00012438"/>
    </source>
</evidence>
<dbReference type="GO" id="GO:0000155">
    <property type="term" value="F:phosphorelay sensor kinase activity"/>
    <property type="evidence" value="ECO:0007669"/>
    <property type="project" value="InterPro"/>
</dbReference>
<dbReference type="SUPFAM" id="SSF55874">
    <property type="entry name" value="ATPase domain of HSP90 chaperone/DNA topoisomerase II/histidine kinase"/>
    <property type="match status" value="1"/>
</dbReference>
<organism evidence="9 10">
    <name type="scientific">Pseudooceanicola pacificus</name>
    <dbReference type="NCBI Taxonomy" id="2676438"/>
    <lineage>
        <taxon>Bacteria</taxon>
        <taxon>Pseudomonadati</taxon>
        <taxon>Pseudomonadota</taxon>
        <taxon>Alphaproteobacteria</taxon>
        <taxon>Rhodobacterales</taxon>
        <taxon>Paracoccaceae</taxon>
        <taxon>Pseudooceanicola</taxon>
    </lineage>
</organism>
<protein>
    <recommendedName>
        <fullName evidence="2">histidine kinase</fullName>
        <ecNumber evidence="2">2.7.13.3</ecNumber>
    </recommendedName>
</protein>
<dbReference type="InterPro" id="IPR003594">
    <property type="entry name" value="HATPase_dom"/>
</dbReference>
<dbReference type="PANTHER" id="PTHR42878">
    <property type="entry name" value="TWO-COMPONENT HISTIDINE KINASE"/>
    <property type="match status" value="1"/>
</dbReference>
<evidence type="ECO:0000256" key="6">
    <source>
        <dbReference type="ARBA" id="ARBA00022840"/>
    </source>
</evidence>
<keyword evidence="4" id="KW-0547">Nucleotide-binding</keyword>
<dbReference type="PROSITE" id="PS50109">
    <property type="entry name" value="HIS_KIN"/>
    <property type="match status" value="1"/>
</dbReference>
<dbReference type="SMART" id="SM00387">
    <property type="entry name" value="HATPase_c"/>
    <property type="match status" value="1"/>
</dbReference>
<dbReference type="Gene3D" id="3.30.565.10">
    <property type="entry name" value="Histidine kinase-like ATPase, C-terminal domain"/>
    <property type="match status" value="1"/>
</dbReference>
<dbReference type="SUPFAM" id="SSF47384">
    <property type="entry name" value="Homodimeric domain of signal transducing histidine kinase"/>
    <property type="match status" value="1"/>
</dbReference>
<evidence type="ECO:0000256" key="1">
    <source>
        <dbReference type="ARBA" id="ARBA00000085"/>
    </source>
</evidence>
<dbReference type="GO" id="GO:0005524">
    <property type="term" value="F:ATP binding"/>
    <property type="evidence" value="ECO:0007669"/>
    <property type="project" value="UniProtKB-KW"/>
</dbReference>
<keyword evidence="7" id="KW-0902">Two-component regulatory system</keyword>
<sequence>MEQKDGQNGVSEQEFEQLLYQITHDLRACFRAVRTIPEWIREDARSGIAEETLSEHLDMLLTQAERGDQILLDLRSYSRIGRMSESPARHRIDRLVSAACVTLDWPEDFSCTLEGGGLELFGPEADLVQMFAAIIGNSIKHHDRPTGQVDIVAAQTPEGVTISIQDDGPGIPPQFHDKVFDLMTTLRPRDVCEGSGVGLALARKILRSNGGGIRLAEADGERGTTVQIRMPVPVAKPANAVTPPQDSVMAALRAANSLQDERDHAALPRKAMTWPYGKAIL</sequence>
<dbReference type="EC" id="2.7.13.3" evidence="2"/>
<evidence type="ECO:0000256" key="3">
    <source>
        <dbReference type="ARBA" id="ARBA00022679"/>
    </source>
</evidence>
<evidence type="ECO:0000256" key="5">
    <source>
        <dbReference type="ARBA" id="ARBA00022777"/>
    </source>
</evidence>
<name>A0A844W4D7_9RHOB</name>
<dbReference type="InterPro" id="IPR005467">
    <property type="entry name" value="His_kinase_dom"/>
</dbReference>
<dbReference type="InterPro" id="IPR036890">
    <property type="entry name" value="HATPase_C_sf"/>
</dbReference>
<evidence type="ECO:0000256" key="7">
    <source>
        <dbReference type="ARBA" id="ARBA00023012"/>
    </source>
</evidence>
<dbReference type="GO" id="GO:0007234">
    <property type="term" value="P:osmosensory signaling via phosphorelay pathway"/>
    <property type="evidence" value="ECO:0007669"/>
    <property type="project" value="TreeGrafter"/>
</dbReference>
<comment type="caution">
    <text evidence="9">The sequence shown here is derived from an EMBL/GenBank/DDBJ whole genome shotgun (WGS) entry which is preliminary data.</text>
</comment>
<dbReference type="InterPro" id="IPR050351">
    <property type="entry name" value="BphY/WalK/GraS-like"/>
</dbReference>
<evidence type="ECO:0000259" key="8">
    <source>
        <dbReference type="PROSITE" id="PS50109"/>
    </source>
</evidence>
<comment type="catalytic activity">
    <reaction evidence="1">
        <text>ATP + protein L-histidine = ADP + protein N-phospho-L-histidine.</text>
        <dbReference type="EC" id="2.7.13.3"/>
    </reaction>
</comment>
<dbReference type="GO" id="GO:0030295">
    <property type="term" value="F:protein kinase activator activity"/>
    <property type="evidence" value="ECO:0007669"/>
    <property type="project" value="TreeGrafter"/>
</dbReference>
<dbReference type="RefSeq" id="WP_160381851.1">
    <property type="nucleotide sequence ID" value="NZ_WNXQ01000003.1"/>
</dbReference>
<keyword evidence="6" id="KW-0067">ATP-binding</keyword>
<feature type="domain" description="Histidine kinase" evidence="8">
    <location>
        <begin position="21"/>
        <end position="234"/>
    </location>
</feature>
<dbReference type="PRINTS" id="PR00344">
    <property type="entry name" value="BCTRLSENSOR"/>
</dbReference>
<dbReference type="EMBL" id="WNXQ01000003">
    <property type="protein sequence ID" value="MWB77574.1"/>
    <property type="molecule type" value="Genomic_DNA"/>
</dbReference>
<gene>
    <name evidence="9" type="ORF">GLS40_06030</name>
</gene>
<accession>A0A844W4D7</accession>
<proteinExistence type="predicted"/>
<dbReference type="InterPro" id="IPR004358">
    <property type="entry name" value="Sig_transdc_His_kin-like_C"/>
</dbReference>
<keyword evidence="5" id="KW-0418">Kinase</keyword>
<keyword evidence="10" id="KW-1185">Reference proteome</keyword>
<evidence type="ECO:0000313" key="9">
    <source>
        <dbReference type="EMBL" id="MWB77574.1"/>
    </source>
</evidence>